<proteinExistence type="predicted"/>
<dbReference type="EMBL" id="CP139781">
    <property type="protein sequence ID" value="WRQ87396.1"/>
    <property type="molecule type" value="Genomic_DNA"/>
</dbReference>
<gene>
    <name evidence="2" type="ORF">K1X11_021495</name>
</gene>
<reference evidence="2 3" key="2">
    <citation type="submission" date="2023-12" db="EMBL/GenBank/DDBJ databases">
        <title>Description of an unclassified Opitutus bacterium of Verrucomicrobiota.</title>
        <authorList>
            <person name="Zhang D.-F."/>
        </authorList>
    </citation>
    <scope>NUCLEOTIDE SEQUENCE [LARGE SCALE GENOMIC DNA]</scope>
    <source>
        <strain evidence="2 3">WL0086</strain>
    </source>
</reference>
<evidence type="ECO:0000313" key="2">
    <source>
        <dbReference type="EMBL" id="WRQ87396.1"/>
    </source>
</evidence>
<evidence type="ECO:0000259" key="1">
    <source>
        <dbReference type="Pfam" id="PF18765"/>
    </source>
</evidence>
<feature type="domain" description="Polymerase beta nucleotidyltransferase" evidence="1">
    <location>
        <begin position="13"/>
        <end position="112"/>
    </location>
</feature>
<dbReference type="InterPro" id="IPR043519">
    <property type="entry name" value="NT_sf"/>
</dbReference>
<sequence length="261" mass="30086">MYPHHQDTLAAVERVFADDPEVIALLLGGSIAHGYARETSDVDIMIVISSEAYARRQAEDATLYLNFELSTYEGGYVDGKYLDHAFLQQVAERGSEAARFAFKDAQIVFSRDDNLPALLAQITRYPVEKQEANIRRFLAQMNAWKWMAGEGRKHGNRYLISRAVDNFILFACRVILAHNQRLYPFHKWMLREVERCPDRPADLLTRMDRLLDTHAADEMEAIFTAVKATTPVTFDDPTWGRWFLRDSEQNWLHHEPPVADL</sequence>
<dbReference type="Gene3D" id="3.30.460.10">
    <property type="entry name" value="Beta Polymerase, domain 2"/>
    <property type="match status" value="1"/>
</dbReference>
<name>A0ABZ1C7B2_9BACT</name>
<dbReference type="Proteomes" id="UP000738431">
    <property type="component" value="Chromosome"/>
</dbReference>
<dbReference type="Pfam" id="PF18765">
    <property type="entry name" value="Polbeta"/>
    <property type="match status" value="1"/>
</dbReference>
<dbReference type="CDD" id="cd05403">
    <property type="entry name" value="NT_KNTase_like"/>
    <property type="match status" value="1"/>
</dbReference>
<accession>A0ABZ1C7B2</accession>
<protein>
    <submittedName>
        <fullName evidence="2">Nucleotidyltransferase domain-containing protein</fullName>
    </submittedName>
</protein>
<dbReference type="InterPro" id="IPR041633">
    <property type="entry name" value="Polbeta"/>
</dbReference>
<reference evidence="2 3" key="1">
    <citation type="submission" date="2021-08" db="EMBL/GenBank/DDBJ databases">
        <authorList>
            <person name="Zhang D."/>
            <person name="Zhang A."/>
            <person name="Wang L."/>
        </authorList>
    </citation>
    <scope>NUCLEOTIDE SEQUENCE [LARGE SCALE GENOMIC DNA]</scope>
    <source>
        <strain evidence="2 3">WL0086</strain>
    </source>
</reference>
<organism evidence="2 3">
    <name type="scientific">Actomonas aquatica</name>
    <dbReference type="NCBI Taxonomy" id="2866162"/>
    <lineage>
        <taxon>Bacteria</taxon>
        <taxon>Pseudomonadati</taxon>
        <taxon>Verrucomicrobiota</taxon>
        <taxon>Opitutia</taxon>
        <taxon>Opitutales</taxon>
        <taxon>Opitutaceae</taxon>
        <taxon>Actomonas</taxon>
    </lineage>
</organism>
<dbReference type="SUPFAM" id="SSF81301">
    <property type="entry name" value="Nucleotidyltransferase"/>
    <property type="match status" value="1"/>
</dbReference>
<dbReference type="RefSeq" id="WP_221030440.1">
    <property type="nucleotide sequence ID" value="NZ_CP139781.1"/>
</dbReference>
<keyword evidence="3" id="KW-1185">Reference proteome</keyword>
<evidence type="ECO:0000313" key="3">
    <source>
        <dbReference type="Proteomes" id="UP000738431"/>
    </source>
</evidence>